<feature type="compositionally biased region" description="Polar residues" evidence="1">
    <location>
        <begin position="51"/>
        <end position="60"/>
    </location>
</feature>
<feature type="compositionally biased region" description="Basic and acidic residues" evidence="1">
    <location>
        <begin position="37"/>
        <end position="50"/>
    </location>
</feature>
<dbReference type="OrthoDB" id="3525185at2759"/>
<dbReference type="RefSeq" id="XP_033656660.1">
    <property type="nucleotide sequence ID" value="XM_033795344.1"/>
</dbReference>
<evidence type="ECO:0000313" key="3">
    <source>
        <dbReference type="Proteomes" id="UP000800097"/>
    </source>
</evidence>
<proteinExistence type="predicted"/>
<dbReference type="PANTHER" id="PTHR38111:SF2">
    <property type="entry name" value="FINGER DOMAIN PROTEIN, PUTATIVE (AFU_ORTHOLOGUE AFUA_1G01560)-RELATED"/>
    <property type="match status" value="1"/>
</dbReference>
<gene>
    <name evidence="2" type="ORF">EI97DRAFT_372370</name>
</gene>
<dbReference type="EMBL" id="ML986487">
    <property type="protein sequence ID" value="KAF2279121.1"/>
    <property type="molecule type" value="Genomic_DNA"/>
</dbReference>
<organism evidence="2 3">
    <name type="scientific">Westerdykella ornata</name>
    <dbReference type="NCBI Taxonomy" id="318751"/>
    <lineage>
        <taxon>Eukaryota</taxon>
        <taxon>Fungi</taxon>
        <taxon>Dikarya</taxon>
        <taxon>Ascomycota</taxon>
        <taxon>Pezizomycotina</taxon>
        <taxon>Dothideomycetes</taxon>
        <taxon>Pleosporomycetidae</taxon>
        <taxon>Pleosporales</taxon>
        <taxon>Sporormiaceae</taxon>
        <taxon>Westerdykella</taxon>
    </lineage>
</organism>
<dbReference type="PANTHER" id="PTHR38111">
    <property type="entry name" value="ZN(2)-C6 FUNGAL-TYPE DOMAIN-CONTAINING PROTEIN-RELATED"/>
    <property type="match status" value="1"/>
</dbReference>
<dbReference type="InterPro" id="IPR053178">
    <property type="entry name" value="Osmoadaptation_assoc"/>
</dbReference>
<name>A0A6A6JR62_WESOR</name>
<evidence type="ECO:0000313" key="2">
    <source>
        <dbReference type="EMBL" id="KAF2279121.1"/>
    </source>
</evidence>
<dbReference type="AlphaFoldDB" id="A0A6A6JR62"/>
<evidence type="ECO:0000256" key="1">
    <source>
        <dbReference type="SAM" id="MobiDB-lite"/>
    </source>
</evidence>
<dbReference type="Proteomes" id="UP000800097">
    <property type="component" value="Unassembled WGS sequence"/>
</dbReference>
<dbReference type="GeneID" id="54548519"/>
<sequence>MTDRVTKPRQRRKKETTLKQENKIAPAKLQALPDISAQKDQDCATDRKDSLMSTPRSSDPNDVGSPGKDVILRIRSQYRLPMSYQPSMADAYDNVFIAHFVALNSGIRSYQAQTPWIALLPGLQQKAQTPALKLSIRAAAMAFYARVHGDAPVLVDSYRWYTRSLENQRKALSRLSRNAVPSDEECLAPIILGLYEVYAGTTPSTVFQHLNAAASILAMKGPRNCSSEEAFPLFLIIRVSEAHKAVVFNKPSVFATPEWMTLPFLLTPKNAHMHLVDIILSIPECIRLTGTDATLSGFFSNPLPPIDDLTPVRERTKELLDQLNKWAERHPHLCTIFPASQVITTEDMTTPIDLSAPKPQAAALKLPDTFVASATAAFKAAHLVLTLLLAKVSPAGPAADSEIAVSDLTARAVADAKDILEVSTYVESTHPVGFNFLRCVFPLVIAAILSPLAEDRKAARSMLDRWGAERGLGGLCGSWVGV</sequence>
<reference evidence="2" key="1">
    <citation type="journal article" date="2020" name="Stud. Mycol.">
        <title>101 Dothideomycetes genomes: a test case for predicting lifestyles and emergence of pathogens.</title>
        <authorList>
            <person name="Haridas S."/>
            <person name="Albert R."/>
            <person name="Binder M."/>
            <person name="Bloem J."/>
            <person name="Labutti K."/>
            <person name="Salamov A."/>
            <person name="Andreopoulos B."/>
            <person name="Baker S."/>
            <person name="Barry K."/>
            <person name="Bills G."/>
            <person name="Bluhm B."/>
            <person name="Cannon C."/>
            <person name="Castanera R."/>
            <person name="Culley D."/>
            <person name="Daum C."/>
            <person name="Ezra D."/>
            <person name="Gonzalez J."/>
            <person name="Henrissat B."/>
            <person name="Kuo A."/>
            <person name="Liang C."/>
            <person name="Lipzen A."/>
            <person name="Lutzoni F."/>
            <person name="Magnuson J."/>
            <person name="Mondo S."/>
            <person name="Nolan M."/>
            <person name="Ohm R."/>
            <person name="Pangilinan J."/>
            <person name="Park H.-J."/>
            <person name="Ramirez L."/>
            <person name="Alfaro M."/>
            <person name="Sun H."/>
            <person name="Tritt A."/>
            <person name="Yoshinaga Y."/>
            <person name="Zwiers L.-H."/>
            <person name="Turgeon B."/>
            <person name="Goodwin S."/>
            <person name="Spatafora J."/>
            <person name="Crous P."/>
            <person name="Grigoriev I."/>
        </authorList>
    </citation>
    <scope>NUCLEOTIDE SEQUENCE</scope>
    <source>
        <strain evidence="2">CBS 379.55</strain>
    </source>
</reference>
<feature type="region of interest" description="Disordered" evidence="1">
    <location>
        <begin position="1"/>
        <end position="68"/>
    </location>
</feature>
<accession>A0A6A6JR62</accession>
<protein>
    <submittedName>
        <fullName evidence="2">Uncharacterized protein</fullName>
    </submittedName>
</protein>
<keyword evidence="3" id="KW-1185">Reference proteome</keyword>